<comment type="catalytic activity">
    <reaction evidence="12">
        <text>pyranose + acceptor = pyranos-3-ulose + reduced acceptor.</text>
        <dbReference type="EC" id="1.1.99.29"/>
    </reaction>
</comment>
<dbReference type="PIRSF" id="PIRSF000137">
    <property type="entry name" value="Alcohol_oxidase"/>
    <property type="match status" value="1"/>
</dbReference>
<feature type="active site" description="Proton acceptor" evidence="15">
    <location>
        <position position="575"/>
    </location>
</feature>
<reference evidence="19" key="1">
    <citation type="submission" date="2021-02" db="EMBL/GenBank/DDBJ databases">
        <title>Psilocybe cubensis genome.</title>
        <authorList>
            <person name="Mckernan K.J."/>
            <person name="Crawford S."/>
            <person name="Trippe A."/>
            <person name="Kane L.T."/>
            <person name="Mclaughlin S."/>
        </authorList>
    </citation>
    <scope>NUCLEOTIDE SEQUENCE [LARGE SCALE GENOMIC DNA]</scope>
    <source>
        <strain evidence="19">MGC-MH-2018</strain>
    </source>
</reference>
<evidence type="ECO:0000256" key="4">
    <source>
        <dbReference type="ARBA" id="ARBA00011245"/>
    </source>
</evidence>
<keyword evidence="6" id="KW-0964">Secreted</keyword>
<comment type="subcellular location">
    <subcellularLocation>
        <location evidence="2">Secreted</location>
    </subcellularLocation>
</comment>
<evidence type="ECO:0000256" key="6">
    <source>
        <dbReference type="ARBA" id="ARBA00022525"/>
    </source>
</evidence>
<evidence type="ECO:0000259" key="18">
    <source>
        <dbReference type="PROSITE" id="PS00624"/>
    </source>
</evidence>
<dbReference type="Gene3D" id="3.50.50.60">
    <property type="entry name" value="FAD/NAD(P)-binding domain"/>
    <property type="match status" value="1"/>
</dbReference>
<evidence type="ECO:0000256" key="10">
    <source>
        <dbReference type="ARBA" id="ARBA00033986"/>
    </source>
</evidence>
<evidence type="ECO:0000313" key="19">
    <source>
        <dbReference type="EMBL" id="KAG5163600.1"/>
    </source>
</evidence>
<feature type="active site" description="Proton donor" evidence="15">
    <location>
        <position position="531"/>
    </location>
</feature>
<organism evidence="19">
    <name type="scientific">Psilocybe cubensis</name>
    <name type="common">Psychedelic mushroom</name>
    <name type="synonym">Stropharia cubensis</name>
    <dbReference type="NCBI Taxonomy" id="181762"/>
    <lineage>
        <taxon>Eukaryota</taxon>
        <taxon>Fungi</taxon>
        <taxon>Dikarya</taxon>
        <taxon>Basidiomycota</taxon>
        <taxon>Agaricomycotina</taxon>
        <taxon>Agaricomycetes</taxon>
        <taxon>Agaricomycetidae</taxon>
        <taxon>Agaricales</taxon>
        <taxon>Agaricineae</taxon>
        <taxon>Strophariaceae</taxon>
        <taxon>Psilocybe</taxon>
    </lineage>
</organism>
<dbReference type="GO" id="GO:0033718">
    <property type="term" value="F:pyranose dehydrogenase (acceptor) activity"/>
    <property type="evidence" value="ECO:0007669"/>
    <property type="project" value="UniProtKB-EC"/>
</dbReference>
<comment type="function">
    <text evidence="9">Catalyzes the single-oxidation or sequential double oxidation reaction of carbohydrates primarily at carbon-2 and/or carbon-3 with the concomitant reduction of the flavin. The enzyme exhibits a broad sugar substrate specificity, oxidizing different aldopyranoses to the corresponding C-1, C-2, C-3 or C-1,2, C-2,3 and C-3,4 (di)dehydro sugars with substrate-specific regioselectivity. Accepts only a narrow range of electron acceptors such as substituted benzoquinones and complexed metal ions and reacts extremely slowly with O(2) as acceptor. May play a role in the natural recycling of plant matter by oxidizing all major monosaccharides in lignocellulose and by reducing quinone compounds or reactive radical species generated during lignin depolymerization.</text>
</comment>
<evidence type="ECO:0000256" key="15">
    <source>
        <dbReference type="PIRSR" id="PIRSR000137-1"/>
    </source>
</evidence>
<keyword evidence="7" id="KW-0285">Flavoprotein</keyword>
<comment type="subunit">
    <text evidence="4">Monomer.</text>
</comment>
<comment type="caution">
    <text evidence="19">The sequence shown here is derived from an EMBL/GenBank/DDBJ whole genome shotgun (WGS) entry which is preliminary data.</text>
</comment>
<evidence type="ECO:0000256" key="2">
    <source>
        <dbReference type="ARBA" id="ARBA00004613"/>
    </source>
</evidence>
<dbReference type="AlphaFoldDB" id="A0A8H7XL70"/>
<dbReference type="PANTHER" id="PTHR11552:SF147">
    <property type="entry name" value="CHOLINE DEHYDROGENASE, MITOCHONDRIAL"/>
    <property type="match status" value="1"/>
</dbReference>
<evidence type="ECO:0000256" key="8">
    <source>
        <dbReference type="ARBA" id="ARBA00022827"/>
    </source>
</evidence>
<sequence>MKSLIVSFGVLATVLFEICTAAVLQHISELKSTSFDFIVIGGGTAGAVVANRLSEISKFQILVIEAGPTNEGVLNAMVPAFDFNLQKTIYDWNYTTSPGIGMNNRTIDYPRGHILGGCSSHNGMFYTRGSRDDYDRWANITDDAGWSWEKLLPYILKNEKWSPPADLHDTRGEFDPSVHGFDGMMSTSLPGFPQSIDSMILQVPGQLPQQFPFLLDMNAGRPLGLGWFQASIGNGTRSSSATAYLSDNFTSRTNLHVLLNTKVNRIHSTKKGSSGVPTFSSIELDGTNVRLTAKKEIILSAGPVNTPQILMNSGVGDREELLKLGIPGVLHLPSVGKNFSDQPIVEVAYSVNSNDPLSNTNSTLQAMALAQWEFNRTGPYVNPASNFIAWTRLPSNSAALKTGIDPAAGPNTPHLEFVPFSPTSQALEPGNSGGMGFILVTPGSTTHSISIPGGSVSLNSTDPLGKPLIDMGFFTNRFDILAMVEGIKLTQEFYKAPVWKNYIIEQTSPFANATDADLEDFIQNTVFSTQHGVGTAAMSAVNANYGVVNPDLLVKGASGLRIVDGSILPFIISGHTQAPVYAIAEHASDLIKNAWK</sequence>
<gene>
    <name evidence="19" type="ORF">JR316_011380</name>
</gene>
<dbReference type="InterPro" id="IPR000172">
    <property type="entry name" value="GMC_OxRdtase_N"/>
</dbReference>
<evidence type="ECO:0000256" key="7">
    <source>
        <dbReference type="ARBA" id="ARBA00022630"/>
    </source>
</evidence>
<dbReference type="EC" id="1.1.99.29" evidence="5"/>
<name>A0A8H7XL70_PSICU</name>
<evidence type="ECO:0000256" key="3">
    <source>
        <dbReference type="ARBA" id="ARBA00010790"/>
    </source>
</evidence>
<evidence type="ECO:0000256" key="14">
    <source>
        <dbReference type="ARBA" id="ARBA00034059"/>
    </source>
</evidence>
<keyword evidence="8 16" id="KW-0274">FAD</keyword>
<evidence type="ECO:0000256" key="12">
    <source>
        <dbReference type="ARBA" id="ARBA00034029"/>
    </source>
</evidence>
<dbReference type="SUPFAM" id="SSF51905">
    <property type="entry name" value="FAD/NAD(P)-binding domain"/>
    <property type="match status" value="1"/>
</dbReference>
<dbReference type="GO" id="GO:0050660">
    <property type="term" value="F:flavin adenine dinucleotide binding"/>
    <property type="evidence" value="ECO:0007669"/>
    <property type="project" value="InterPro"/>
</dbReference>
<evidence type="ECO:0000256" key="11">
    <source>
        <dbReference type="ARBA" id="ARBA00034010"/>
    </source>
</evidence>
<dbReference type="InterPro" id="IPR012132">
    <property type="entry name" value="GMC_OxRdtase"/>
</dbReference>
<dbReference type="InterPro" id="IPR007867">
    <property type="entry name" value="GMC_OxRtase_C"/>
</dbReference>
<dbReference type="SUPFAM" id="SSF54373">
    <property type="entry name" value="FAD-linked reductases, C-terminal domain"/>
    <property type="match status" value="1"/>
</dbReference>
<comment type="similarity">
    <text evidence="3">Belongs to the GMC oxidoreductase family.</text>
</comment>
<evidence type="ECO:0000256" key="5">
    <source>
        <dbReference type="ARBA" id="ARBA00013177"/>
    </source>
</evidence>
<accession>A0A8H7XL70</accession>
<feature type="binding site" evidence="16">
    <location>
        <position position="565"/>
    </location>
    <ligand>
        <name>FAD</name>
        <dbReference type="ChEBI" id="CHEBI:57692"/>
    </ligand>
</feature>
<comment type="catalytic activity">
    <reaction evidence="14">
        <text>a pyranoside + acceptor = a pyranosid-3,4-diulose + reduced acceptor.</text>
        <dbReference type="EC" id="1.1.99.29"/>
    </reaction>
</comment>
<evidence type="ECO:0000256" key="16">
    <source>
        <dbReference type="PIRSR" id="PIRSR000137-2"/>
    </source>
</evidence>
<dbReference type="Pfam" id="PF05199">
    <property type="entry name" value="GMC_oxred_C"/>
    <property type="match status" value="1"/>
</dbReference>
<comment type="catalytic activity">
    <reaction evidence="11">
        <text>pyranose + acceptor = pyranos-2,3-diulose + reduced acceptor.</text>
        <dbReference type="EC" id="1.1.99.29"/>
    </reaction>
</comment>
<dbReference type="PANTHER" id="PTHR11552">
    <property type="entry name" value="GLUCOSE-METHANOL-CHOLINE GMC OXIDOREDUCTASE"/>
    <property type="match status" value="1"/>
</dbReference>
<feature type="signal peptide" evidence="17">
    <location>
        <begin position="1"/>
        <end position="21"/>
    </location>
</feature>
<dbReference type="Pfam" id="PF00732">
    <property type="entry name" value="GMC_oxred_N"/>
    <property type="match status" value="1"/>
</dbReference>
<dbReference type="PROSITE" id="PS00624">
    <property type="entry name" value="GMC_OXRED_2"/>
    <property type="match status" value="1"/>
</dbReference>
<comment type="catalytic activity">
    <reaction evidence="10">
        <text>pyranose + acceptor = pyranos-2-ulose + reduced acceptor.</text>
        <dbReference type="EC" id="1.1.99.29"/>
    </reaction>
</comment>
<dbReference type="EMBL" id="JAFIQS010000014">
    <property type="protein sequence ID" value="KAG5163600.1"/>
    <property type="molecule type" value="Genomic_DNA"/>
</dbReference>
<feature type="domain" description="Glucose-methanol-choline oxidoreductase N-terminal" evidence="18">
    <location>
        <begin position="302"/>
        <end position="316"/>
    </location>
</feature>
<feature type="chain" id="PRO_5034180924" description="pyranose dehydrogenase (acceptor)" evidence="17">
    <location>
        <begin position="22"/>
        <end position="596"/>
    </location>
</feature>
<evidence type="ECO:0000256" key="17">
    <source>
        <dbReference type="SAM" id="SignalP"/>
    </source>
</evidence>
<feature type="binding site" evidence="16">
    <location>
        <position position="263"/>
    </location>
    <ligand>
        <name>FAD</name>
        <dbReference type="ChEBI" id="CHEBI:57692"/>
    </ligand>
</feature>
<dbReference type="Gene3D" id="3.30.560.10">
    <property type="entry name" value="Glucose Oxidase, domain 3"/>
    <property type="match status" value="1"/>
</dbReference>
<evidence type="ECO:0000256" key="9">
    <source>
        <dbReference type="ARBA" id="ARBA00024699"/>
    </source>
</evidence>
<comment type="cofactor">
    <cofactor evidence="1 16">
        <name>FAD</name>
        <dbReference type="ChEBI" id="CHEBI:57692"/>
    </cofactor>
</comment>
<protein>
    <recommendedName>
        <fullName evidence="5">pyranose dehydrogenase (acceptor)</fullName>
        <ecNumber evidence="5">1.1.99.29</ecNumber>
    </recommendedName>
</protein>
<comment type="catalytic activity">
    <reaction evidence="13">
        <text>a pyranoside + acceptor = a pyranosid-3-ulose + reduced acceptor.</text>
        <dbReference type="EC" id="1.1.99.29"/>
    </reaction>
</comment>
<proteinExistence type="inferred from homology"/>
<evidence type="ECO:0000256" key="13">
    <source>
        <dbReference type="ARBA" id="ARBA00034050"/>
    </source>
</evidence>
<keyword evidence="17" id="KW-0732">Signal</keyword>
<dbReference type="InterPro" id="IPR036188">
    <property type="entry name" value="FAD/NAD-bd_sf"/>
</dbReference>
<evidence type="ECO:0000256" key="1">
    <source>
        <dbReference type="ARBA" id="ARBA00001974"/>
    </source>
</evidence>
<dbReference type="GO" id="GO:0005576">
    <property type="term" value="C:extracellular region"/>
    <property type="evidence" value="ECO:0007669"/>
    <property type="project" value="UniProtKB-SubCell"/>
</dbReference>